<dbReference type="InterPro" id="IPR033712">
    <property type="entry name" value="Pumilio_RNA-bd"/>
</dbReference>
<organism evidence="5 6">
    <name type="scientific">Saccharomyces cerevisiae (strain YJM789)</name>
    <name type="common">Baker's yeast</name>
    <dbReference type="NCBI Taxonomy" id="307796"/>
    <lineage>
        <taxon>Eukaryota</taxon>
        <taxon>Fungi</taxon>
        <taxon>Dikarya</taxon>
        <taxon>Ascomycota</taxon>
        <taxon>Saccharomycotina</taxon>
        <taxon>Saccharomycetes</taxon>
        <taxon>Saccharomycetales</taxon>
        <taxon>Saccharomycetaceae</taxon>
        <taxon>Saccharomyces</taxon>
    </lineage>
</organism>
<dbReference type="PROSITE" id="PS50303">
    <property type="entry name" value="PUM_HD"/>
    <property type="match status" value="1"/>
</dbReference>
<sequence length="859" mass="95388">MINNEPFPSADSASILTTSTSNNSLMSYNHQPQLSINSVQSLLEPVTPPPLGQMNNKRNHQKAHSLDLSGFNQFISSTQSPLALINNTSTSNSANSFSPNPNAASKSTGLSASMANPPAILPLINEFDLEMDGPRRKSSHDFTVVAPSNSGVNTSSLIMETPSSSVTPAASLRNFSNSNNAASKCGVDNSSFGLSSSTSSSMVEISALPLRDLDYIKLATDQFGCRFLQKKLETPSESNMVRDLMYEQIKPFFLDLILDPFGNYLVQKLCDYLTAEQKTLLIQTIYPNVFQISINQYGTRSLQKIIDTVDNEVQIDLIIKGFSQEFTSIEQVVTLINDLNGNHVIQKCIFKFSPSKFGFIIDAIVEQNNIITISTHKHGCCVLQKLLSVCTLQQIFKISVKIVQFLPGLINDQFGNYIIQFLLDIKELDFYLLAELFNRLSNELCQLSCLKFSSNVVEKFIKKLFRIITGFIVNNNGGASQRTAVASDDVINASMNILLTTIDIFTVNLNVLIRDNFGNYALQTLLDVKNYSPLLAYNKNGNAIGQNSSSTLNYGNFCNDFSLKIGNLIVLTKELLPSIKTTSYAKKIKLKVKAYAEATGIPFTDISPQVTAMSHNNLQTINNENKNPHNKNSHNHNHNHNHNHAHNNNNNNNQKSHTRHFSLPANAYHRRSNSSVTNNFSNQYAQDQKIHSPQQIMNFNQNAYPSMGAPSFNSQTNPPLVSHNSLQNFDNRQFANLMAHPNSAAPIHSFSSSNITNVNPNVSRGFKQPGFMMNETDKINANHFSPYSNANSQNFNESFVPRMQYQTEGANWDSSLSMKSQHIGQGPYNQVNMSRNASISNMPAMNTARTSDELQFTLP</sequence>
<evidence type="ECO:0000313" key="5">
    <source>
        <dbReference type="EMBL" id="EDN61947.1"/>
    </source>
</evidence>
<feature type="repeat" description="Pumilio" evidence="2">
    <location>
        <begin position="209"/>
        <end position="247"/>
    </location>
</feature>
<dbReference type="Pfam" id="PF00806">
    <property type="entry name" value="PUF"/>
    <property type="match status" value="6"/>
</dbReference>
<reference evidence="5 6" key="1">
    <citation type="journal article" date="2007" name="Proc. Natl. Acad. Sci. U.S.A.">
        <title>Genome sequencing and comparative analysis of Saccharomyces cerevisiae strain YJM789.</title>
        <authorList>
            <person name="Wei W."/>
            <person name="McCusker J.H."/>
            <person name="Hyman R.W."/>
            <person name="Jones T."/>
            <person name="Ning Y."/>
            <person name="Cao Z."/>
            <person name="Gu Z."/>
            <person name="Bruno D."/>
            <person name="Miranda M."/>
            <person name="Nguyen M."/>
            <person name="Wilhelmy J."/>
            <person name="Komp C."/>
            <person name="Tamse R."/>
            <person name="Wang X."/>
            <person name="Jia P."/>
            <person name="Luedi P."/>
            <person name="Oefner P.J."/>
            <person name="David L."/>
            <person name="Dietrich F.S."/>
            <person name="Li Y."/>
            <person name="Davis R.W."/>
            <person name="Steinmetz L.M."/>
        </authorList>
    </citation>
    <scope>NUCLEOTIDE SEQUENCE [LARGE SCALE GENOMIC DNA]</scope>
    <source>
        <strain evidence="5 6">YJM789</strain>
    </source>
</reference>
<evidence type="ECO:0000256" key="2">
    <source>
        <dbReference type="PROSITE-ProRule" id="PRU00317"/>
    </source>
</evidence>
<name>A6ZU09_YEAS7</name>
<accession>A6ZU09</accession>
<feature type="compositionally biased region" description="Basic residues" evidence="3">
    <location>
        <begin position="628"/>
        <end position="645"/>
    </location>
</feature>
<dbReference type="InterPro" id="IPR001313">
    <property type="entry name" value="Pumilio_RNA-bd_rpt"/>
</dbReference>
<feature type="domain" description="PUM-HD" evidence="4">
    <location>
        <begin position="188"/>
        <end position="596"/>
    </location>
</feature>
<dbReference type="GO" id="GO:0010629">
    <property type="term" value="P:negative regulation of gene expression"/>
    <property type="evidence" value="ECO:0007669"/>
    <property type="project" value="UniProtKB-ARBA"/>
</dbReference>
<dbReference type="PANTHER" id="PTHR12537">
    <property type="entry name" value="RNA BINDING PROTEIN PUMILIO-RELATED"/>
    <property type="match status" value="1"/>
</dbReference>
<evidence type="ECO:0000259" key="4">
    <source>
        <dbReference type="PROSITE" id="PS50303"/>
    </source>
</evidence>
<dbReference type="PANTHER" id="PTHR12537:SF80">
    <property type="entry name" value="SUPPRESSOR PROTEIN MPT5"/>
    <property type="match status" value="1"/>
</dbReference>
<dbReference type="Gene3D" id="1.25.10.10">
    <property type="entry name" value="Leucine-rich Repeat Variant"/>
    <property type="match status" value="1"/>
</dbReference>
<protein>
    <submittedName>
        <fullName evidence="5">Multicopy suppressor of pop two</fullName>
    </submittedName>
</protein>
<dbReference type="GO" id="GO:0080090">
    <property type="term" value="P:regulation of primary metabolic process"/>
    <property type="evidence" value="ECO:0007669"/>
    <property type="project" value="UniProtKB-ARBA"/>
</dbReference>
<feature type="region of interest" description="Disordered" evidence="3">
    <location>
        <begin position="86"/>
        <end position="110"/>
    </location>
</feature>
<proteinExistence type="predicted"/>
<dbReference type="InterPro" id="IPR016024">
    <property type="entry name" value="ARM-type_fold"/>
</dbReference>
<dbReference type="GO" id="GO:0010608">
    <property type="term" value="P:post-transcriptional regulation of gene expression"/>
    <property type="evidence" value="ECO:0007669"/>
    <property type="project" value="TreeGrafter"/>
</dbReference>
<evidence type="ECO:0000256" key="1">
    <source>
        <dbReference type="ARBA" id="ARBA00022737"/>
    </source>
</evidence>
<dbReference type="InterPro" id="IPR011989">
    <property type="entry name" value="ARM-like"/>
</dbReference>
<dbReference type="GO" id="GO:0003729">
    <property type="term" value="F:mRNA binding"/>
    <property type="evidence" value="ECO:0007669"/>
    <property type="project" value="UniProtKB-ARBA"/>
</dbReference>
<feature type="repeat" description="Pumilio" evidence="2">
    <location>
        <begin position="284"/>
        <end position="320"/>
    </location>
</feature>
<dbReference type="HOGENOM" id="CLU_017863_0_0_1"/>
<dbReference type="CDD" id="cd07920">
    <property type="entry name" value="Pumilio"/>
    <property type="match status" value="1"/>
</dbReference>
<dbReference type="AlphaFoldDB" id="A6ZU09"/>
<dbReference type="Proteomes" id="UP000007060">
    <property type="component" value="Unassembled WGS sequence"/>
</dbReference>
<keyword evidence="1" id="KW-0677">Repeat</keyword>
<dbReference type="OrthoDB" id="668540at2759"/>
<feature type="repeat" description="Pumilio" evidence="2">
    <location>
        <begin position="325"/>
        <end position="362"/>
    </location>
</feature>
<dbReference type="SMART" id="SM00025">
    <property type="entry name" value="Pumilio"/>
    <property type="match status" value="8"/>
</dbReference>
<dbReference type="FunFam" id="1.25.10.10:FF:000763">
    <property type="entry name" value="Suppressor protein MPT5"/>
    <property type="match status" value="1"/>
</dbReference>
<feature type="compositionally biased region" description="Low complexity" evidence="3">
    <location>
        <begin position="86"/>
        <end position="105"/>
    </location>
</feature>
<feature type="repeat" description="Pumilio" evidence="2">
    <location>
        <begin position="363"/>
        <end position="404"/>
    </location>
</feature>
<evidence type="ECO:0000313" key="6">
    <source>
        <dbReference type="Proteomes" id="UP000007060"/>
    </source>
</evidence>
<dbReference type="PROSITE" id="PS50302">
    <property type="entry name" value="PUM"/>
    <property type="match status" value="5"/>
</dbReference>
<dbReference type="GO" id="GO:0005737">
    <property type="term" value="C:cytoplasm"/>
    <property type="evidence" value="ECO:0007669"/>
    <property type="project" value="TreeGrafter"/>
</dbReference>
<evidence type="ECO:0000256" key="3">
    <source>
        <dbReference type="SAM" id="MobiDB-lite"/>
    </source>
</evidence>
<dbReference type="SUPFAM" id="SSF48371">
    <property type="entry name" value="ARM repeat"/>
    <property type="match status" value="1"/>
</dbReference>
<dbReference type="EMBL" id="AAFW02000099">
    <property type="protein sequence ID" value="EDN61947.1"/>
    <property type="molecule type" value="Genomic_DNA"/>
</dbReference>
<gene>
    <name evidence="5" type="primary">MPT5</name>
    <name evidence="5" type="ORF">SCY_1892</name>
</gene>
<feature type="region of interest" description="Disordered" evidence="3">
    <location>
        <begin position="620"/>
        <end position="658"/>
    </location>
</feature>
<feature type="repeat" description="Pumilio" evidence="2">
    <location>
        <begin position="248"/>
        <end position="283"/>
    </location>
</feature>
<comment type="caution">
    <text evidence="5">The sequence shown here is derived from an EMBL/GenBank/DDBJ whole genome shotgun (WGS) entry which is preliminary data.</text>
</comment>
<dbReference type="InterPro" id="IPR033133">
    <property type="entry name" value="PUM-HD"/>
</dbReference>